<dbReference type="EMBL" id="JBIYDN010000034">
    <property type="protein sequence ID" value="MFK4447396.1"/>
    <property type="molecule type" value="Genomic_DNA"/>
</dbReference>
<feature type="domain" description="Aromatic amino acid beta-eliminating lyase/threonine aldolase" evidence="5">
    <location>
        <begin position="5"/>
        <end position="284"/>
    </location>
</feature>
<keyword evidence="4" id="KW-0663">Pyridoxal phosphate</keyword>
<dbReference type="InterPro" id="IPR015421">
    <property type="entry name" value="PyrdxlP-dep_Trfase_major"/>
</dbReference>
<dbReference type="InterPro" id="IPR015422">
    <property type="entry name" value="PyrdxlP-dep_Trfase_small"/>
</dbReference>
<protein>
    <submittedName>
        <fullName evidence="6">Threonine aldolase</fullName>
        <ecNumber evidence="6">4.1.2.48</ecNumber>
    </submittedName>
</protein>
<evidence type="ECO:0000256" key="1">
    <source>
        <dbReference type="ARBA" id="ARBA00001933"/>
    </source>
</evidence>
<organism evidence="6 7">
    <name type="scientific">Caballeronia udeis</name>
    <dbReference type="NCBI Taxonomy" id="1232866"/>
    <lineage>
        <taxon>Bacteria</taxon>
        <taxon>Pseudomonadati</taxon>
        <taxon>Pseudomonadota</taxon>
        <taxon>Betaproteobacteria</taxon>
        <taxon>Burkholderiales</taxon>
        <taxon>Burkholderiaceae</taxon>
        <taxon>Caballeronia</taxon>
    </lineage>
</organism>
<dbReference type="GO" id="GO:0016829">
    <property type="term" value="F:lyase activity"/>
    <property type="evidence" value="ECO:0007669"/>
    <property type="project" value="UniProtKB-KW"/>
</dbReference>
<sequence length="350" mass="37406">MSLIDLYSDTKTVPTEAMRAAMAAAKVGDEQMDEDPTTRALCERVAMELGFEAAVFMPSGTMCNLVATLVHTRPGDELIADAQSHICTTEGAGAAAIAGVAINPVFTRDGIFTADECRAAIRAPSRTAPRSSMVSIEQTTNFSGGAVWPLDALRGVRDASLDAGLRTHMDGARLFNACVATGLTPKTYAEGWDSAWVDFSKGLGCPFGAVLCGDRDFIGEAWTWKYRLGGAMRQSGILAAAALYALDHHVARLAVDHANAALFIELLGETPYFVFDKTSPTTNVILFKLQGLPVDTATFTGRALERGVRLRALADGRMRATTHLGVTRDEMLTAVRILNDLAREFAANAA</sequence>
<proteinExistence type="inferred from homology"/>
<dbReference type="InterPro" id="IPR001597">
    <property type="entry name" value="ArAA_b-elim_lyase/Thr_aldolase"/>
</dbReference>
<evidence type="ECO:0000259" key="5">
    <source>
        <dbReference type="Pfam" id="PF01212"/>
    </source>
</evidence>
<name>A0ABW8MUJ6_9BURK</name>
<dbReference type="PIRSF" id="PIRSF017617">
    <property type="entry name" value="Thr_aldolase"/>
    <property type="match status" value="1"/>
</dbReference>
<dbReference type="NCBIfam" id="NF041359">
    <property type="entry name" value="GntG_guanitoxin"/>
    <property type="match status" value="1"/>
</dbReference>
<accession>A0ABW8MUJ6</accession>
<dbReference type="Gene3D" id="3.90.1150.10">
    <property type="entry name" value="Aspartate Aminotransferase, domain 1"/>
    <property type="match status" value="1"/>
</dbReference>
<dbReference type="Pfam" id="PF01212">
    <property type="entry name" value="Beta_elim_lyase"/>
    <property type="match status" value="1"/>
</dbReference>
<comment type="similarity">
    <text evidence="2">Belongs to the threonine aldolase family.</text>
</comment>
<dbReference type="Proteomes" id="UP001620514">
    <property type="component" value="Unassembled WGS sequence"/>
</dbReference>
<dbReference type="InterPro" id="IPR023603">
    <property type="entry name" value="Low_specificity_L-TA-like"/>
</dbReference>
<evidence type="ECO:0000256" key="2">
    <source>
        <dbReference type="ARBA" id="ARBA00006966"/>
    </source>
</evidence>
<dbReference type="InterPro" id="IPR015424">
    <property type="entry name" value="PyrdxlP-dep_Trfase"/>
</dbReference>
<dbReference type="SUPFAM" id="SSF53383">
    <property type="entry name" value="PLP-dependent transferases"/>
    <property type="match status" value="1"/>
</dbReference>
<dbReference type="RefSeq" id="WP_404612997.1">
    <property type="nucleotide sequence ID" value="NZ_JBIYDN010000034.1"/>
</dbReference>
<evidence type="ECO:0000256" key="3">
    <source>
        <dbReference type="ARBA" id="ARBA00011881"/>
    </source>
</evidence>
<evidence type="ECO:0000313" key="6">
    <source>
        <dbReference type="EMBL" id="MFK4447396.1"/>
    </source>
</evidence>
<dbReference type="EC" id="4.1.2.48" evidence="6"/>
<comment type="cofactor">
    <cofactor evidence="1">
        <name>pyridoxal 5'-phosphate</name>
        <dbReference type="ChEBI" id="CHEBI:597326"/>
    </cofactor>
</comment>
<dbReference type="PANTHER" id="PTHR48097:SF9">
    <property type="entry name" value="L-THREONINE ALDOLASE"/>
    <property type="match status" value="1"/>
</dbReference>
<gene>
    <name evidence="6" type="ORF">ABH943_007432</name>
</gene>
<keyword evidence="7" id="KW-1185">Reference proteome</keyword>
<comment type="caution">
    <text evidence="6">The sequence shown here is derived from an EMBL/GenBank/DDBJ whole genome shotgun (WGS) entry which is preliminary data.</text>
</comment>
<evidence type="ECO:0000256" key="4">
    <source>
        <dbReference type="ARBA" id="ARBA00022898"/>
    </source>
</evidence>
<dbReference type="PANTHER" id="PTHR48097">
    <property type="entry name" value="L-THREONINE ALDOLASE-RELATED"/>
    <property type="match status" value="1"/>
</dbReference>
<evidence type="ECO:0000313" key="7">
    <source>
        <dbReference type="Proteomes" id="UP001620514"/>
    </source>
</evidence>
<dbReference type="Gene3D" id="3.40.640.10">
    <property type="entry name" value="Type I PLP-dependent aspartate aminotransferase-like (Major domain)"/>
    <property type="match status" value="1"/>
</dbReference>
<reference evidence="6 7" key="2">
    <citation type="submission" date="2024-11" db="EMBL/GenBank/DDBJ databases">
        <title>Using genomics to understand microbial adaptation to soil warming.</title>
        <authorList>
            <person name="Deangelis K.M. PhD."/>
        </authorList>
    </citation>
    <scope>NUCLEOTIDE SEQUENCE [LARGE SCALE GENOMIC DNA]</scope>
    <source>
        <strain evidence="6 7">GAS97</strain>
    </source>
</reference>
<keyword evidence="6" id="KW-0456">Lyase</keyword>
<reference evidence="6 7" key="1">
    <citation type="submission" date="2024-10" db="EMBL/GenBank/DDBJ databases">
        <authorList>
            <person name="Deangelis K."/>
            <person name="Huntemann M."/>
            <person name="Clum A."/>
            <person name="Wang J."/>
            <person name="Palaniappan K."/>
            <person name="Ritter S."/>
            <person name="Chen I.-M."/>
            <person name="Stamatis D."/>
            <person name="Reddy T."/>
            <person name="O'Malley R."/>
            <person name="Daum C."/>
            <person name="Ng V."/>
            <person name="Ivanova N."/>
            <person name="Kyrpides N."/>
            <person name="Woyke T."/>
        </authorList>
    </citation>
    <scope>NUCLEOTIDE SEQUENCE [LARGE SCALE GENOMIC DNA]</scope>
    <source>
        <strain evidence="6 7">GAS97</strain>
    </source>
</reference>
<comment type="subunit">
    <text evidence="3">Homotetramer.</text>
</comment>